<evidence type="ECO:0000313" key="2">
    <source>
        <dbReference type="EMBL" id="GIL82572.1"/>
    </source>
</evidence>
<protein>
    <submittedName>
        <fullName evidence="2">Uncharacterized protein</fullName>
    </submittedName>
</protein>
<dbReference type="Proteomes" id="UP000747110">
    <property type="component" value="Unassembled WGS sequence"/>
</dbReference>
<sequence length="614" mass="63024">SWLRSLQAALEWTSWALDQGMLHVRDLPDLAEHARVRVGGGGAGGGGGTVAPEAGAAAALPDSLVEFLCLLPPVEEAIRRRIDDAVGGDSSGTVAIGGLPPGCRTITRDVCLALLRLMHRLADLELDEQRRARRREHGDARRTAATATDDADADASGDVYGSQALIPWTDKDAANVVLAAVLAPYVLGVHPSDVTGLRDMTAAATAVVTAALRARLPYAATLEDGLRELVRRTLGSDALATAGPGGPTVPRSTADLYSDLDLDLGLDLDPDKSANETGGLGILDPGRGDSGTGTAAALLMGDPVRTSLFVQGLSRLFGQHWPSSRTAPPIATAATGTAAIGPESGPGATQLPGGGGSGTALVGAALRTRLRRQCLELARSLPGGGEAAPAARKAATDALGLALQLQLPIEDLLGVVLPLTNHDAGNTSNRPVGQTTGAASGSHEGPAAAAAAAGATFYDNFKAVVNRAVLFDPDVSVRHIMSAMSAALTRSPPEADVAVVSTTAEAILAGVAESLLRSRAPAVRQQPPSSASTPPAPPAAFDLHLSSFMAACRRHLHLLQPLSSGGDGSKGNNPPSLESRLLLLRVLRLLLQLDAKALLQPGPSLDFIMDCYCE</sequence>
<feature type="compositionally biased region" description="Polar residues" evidence="1">
    <location>
        <begin position="423"/>
        <end position="436"/>
    </location>
</feature>
<name>A0A8J4CIN2_9CHLO</name>
<accession>A0A8J4CIN2</accession>
<feature type="non-terminal residue" evidence="2">
    <location>
        <position position="1"/>
    </location>
</feature>
<evidence type="ECO:0000256" key="1">
    <source>
        <dbReference type="SAM" id="MobiDB-lite"/>
    </source>
</evidence>
<evidence type="ECO:0000313" key="3">
    <source>
        <dbReference type="Proteomes" id="UP000747110"/>
    </source>
</evidence>
<keyword evidence="3" id="KW-1185">Reference proteome</keyword>
<feature type="region of interest" description="Disordered" evidence="1">
    <location>
        <begin position="132"/>
        <end position="155"/>
    </location>
</feature>
<gene>
    <name evidence="2" type="ORF">Vretifemale_11521</name>
</gene>
<feature type="compositionally biased region" description="Basic and acidic residues" evidence="1">
    <location>
        <begin position="132"/>
        <end position="142"/>
    </location>
</feature>
<reference evidence="2" key="1">
    <citation type="journal article" date="2021" name="Proc. Natl. Acad. Sci. U.S.A.">
        <title>Three genomes in the algal genus Volvox reveal the fate of a haploid sex-determining region after a transition to homothallism.</title>
        <authorList>
            <person name="Yamamoto K."/>
            <person name="Hamaji T."/>
            <person name="Kawai-Toyooka H."/>
            <person name="Matsuzaki R."/>
            <person name="Takahashi F."/>
            <person name="Nishimura Y."/>
            <person name="Kawachi M."/>
            <person name="Noguchi H."/>
            <person name="Minakuchi Y."/>
            <person name="Umen J.G."/>
            <person name="Toyoda A."/>
            <person name="Nozaki H."/>
        </authorList>
    </citation>
    <scope>NUCLEOTIDE SEQUENCE</scope>
    <source>
        <strain evidence="2">NIES-3786</strain>
    </source>
</reference>
<dbReference type="AlphaFoldDB" id="A0A8J4CIN2"/>
<proteinExistence type="predicted"/>
<dbReference type="EMBL" id="BNCP01000024">
    <property type="protein sequence ID" value="GIL82572.1"/>
    <property type="molecule type" value="Genomic_DNA"/>
</dbReference>
<dbReference type="OrthoDB" id="10680253at2759"/>
<organism evidence="2 3">
    <name type="scientific">Volvox reticuliferus</name>
    <dbReference type="NCBI Taxonomy" id="1737510"/>
    <lineage>
        <taxon>Eukaryota</taxon>
        <taxon>Viridiplantae</taxon>
        <taxon>Chlorophyta</taxon>
        <taxon>core chlorophytes</taxon>
        <taxon>Chlorophyceae</taxon>
        <taxon>CS clade</taxon>
        <taxon>Chlamydomonadales</taxon>
        <taxon>Volvocaceae</taxon>
        <taxon>Volvox</taxon>
    </lineage>
</organism>
<feature type="non-terminal residue" evidence="2">
    <location>
        <position position="614"/>
    </location>
</feature>
<comment type="caution">
    <text evidence="2">The sequence shown here is derived from an EMBL/GenBank/DDBJ whole genome shotgun (WGS) entry which is preliminary data.</text>
</comment>
<feature type="region of interest" description="Disordered" evidence="1">
    <location>
        <begin position="423"/>
        <end position="444"/>
    </location>
</feature>